<feature type="compositionally biased region" description="Basic and acidic residues" evidence="1">
    <location>
        <begin position="1"/>
        <end position="29"/>
    </location>
</feature>
<reference evidence="2 3" key="1">
    <citation type="journal article" date="2018" name="Sci. Rep.">
        <title>Comparative genomics provides insights into the lifestyle and reveals functional heterogeneity of dark septate endophytic fungi.</title>
        <authorList>
            <person name="Knapp D.G."/>
            <person name="Nemeth J.B."/>
            <person name="Barry K."/>
            <person name="Hainaut M."/>
            <person name="Henrissat B."/>
            <person name="Johnson J."/>
            <person name="Kuo A."/>
            <person name="Lim J.H.P."/>
            <person name="Lipzen A."/>
            <person name="Nolan M."/>
            <person name="Ohm R.A."/>
            <person name="Tamas L."/>
            <person name="Grigoriev I.V."/>
            <person name="Spatafora J.W."/>
            <person name="Nagy L.G."/>
            <person name="Kovacs G.M."/>
        </authorList>
    </citation>
    <scope>NUCLEOTIDE SEQUENCE [LARGE SCALE GENOMIC DNA]</scope>
    <source>
        <strain evidence="2 3">DSE2036</strain>
    </source>
</reference>
<dbReference type="Proteomes" id="UP000244855">
    <property type="component" value="Unassembled WGS sequence"/>
</dbReference>
<dbReference type="STRING" id="97972.A0A2V1E1M1"/>
<dbReference type="EMBL" id="KZ805321">
    <property type="protein sequence ID" value="PVI04463.1"/>
    <property type="molecule type" value="Genomic_DNA"/>
</dbReference>
<evidence type="ECO:0000313" key="3">
    <source>
        <dbReference type="Proteomes" id="UP000244855"/>
    </source>
</evidence>
<proteinExistence type="predicted"/>
<evidence type="ECO:0000313" key="2">
    <source>
        <dbReference type="EMBL" id="PVI04463.1"/>
    </source>
</evidence>
<dbReference type="PANTHER" id="PTHR38116">
    <property type="entry name" value="CHROMOSOME 7, WHOLE GENOME SHOTGUN SEQUENCE"/>
    <property type="match status" value="1"/>
</dbReference>
<protein>
    <recommendedName>
        <fullName evidence="4">BZIP domain-containing protein</fullName>
    </recommendedName>
</protein>
<accession>A0A2V1E1M1</accession>
<feature type="region of interest" description="Disordered" evidence="1">
    <location>
        <begin position="119"/>
        <end position="140"/>
    </location>
</feature>
<keyword evidence="3" id="KW-1185">Reference proteome</keyword>
<feature type="compositionally biased region" description="Basic and acidic residues" evidence="1">
    <location>
        <begin position="37"/>
        <end position="64"/>
    </location>
</feature>
<evidence type="ECO:0000256" key="1">
    <source>
        <dbReference type="SAM" id="MobiDB-lite"/>
    </source>
</evidence>
<dbReference type="OrthoDB" id="2245989at2759"/>
<evidence type="ECO:0008006" key="4">
    <source>
        <dbReference type="Google" id="ProtNLM"/>
    </source>
</evidence>
<gene>
    <name evidence="2" type="ORF">DM02DRAFT_177910</name>
</gene>
<dbReference type="PANTHER" id="PTHR38116:SF9">
    <property type="entry name" value="BZIP DOMAIN-CONTAINING PROTEIN"/>
    <property type="match status" value="1"/>
</dbReference>
<dbReference type="AlphaFoldDB" id="A0A2V1E1M1"/>
<organism evidence="2 3">
    <name type="scientific">Periconia macrospinosa</name>
    <dbReference type="NCBI Taxonomy" id="97972"/>
    <lineage>
        <taxon>Eukaryota</taxon>
        <taxon>Fungi</taxon>
        <taxon>Dikarya</taxon>
        <taxon>Ascomycota</taxon>
        <taxon>Pezizomycotina</taxon>
        <taxon>Dothideomycetes</taxon>
        <taxon>Pleosporomycetidae</taxon>
        <taxon>Pleosporales</taxon>
        <taxon>Massarineae</taxon>
        <taxon>Periconiaceae</taxon>
        <taxon>Periconia</taxon>
    </lineage>
</organism>
<dbReference type="InterPro" id="IPR021833">
    <property type="entry name" value="DUF3425"/>
</dbReference>
<feature type="region of interest" description="Disordered" evidence="1">
    <location>
        <begin position="1"/>
        <end position="70"/>
    </location>
</feature>
<name>A0A2V1E1M1_9PLEO</name>
<sequence length="290" mass="32786">MAPRTRPDDDDWRHVEDAKKRKQIQDRLAQRARRQRLREAKTNAKPQKHQDETPTRDETQEQQHHLHLQQPLPDVSRDFTSTLVDMPCIAEGDLDMMPNSLDIAECHFSQSALGGMNLYNSSGSTPESNDSNESQHLLPQTTASASIWSDPFSRTSETSIPSIVCSINRQPGFPLTVHGALYINGNLLGLKCGTVVPAKSTPCRADVPLPLQPTITQLTVLHSRWIDRFPFPKMRDNIITLGSVVDDEELLKDIVLMPSFEITPGKLPWDPKAWTMQKPFADKWGYLFLQ</sequence>
<dbReference type="Pfam" id="PF11905">
    <property type="entry name" value="DUF3425"/>
    <property type="match status" value="1"/>
</dbReference>